<protein>
    <recommendedName>
        <fullName evidence="3">DUF4216 domain-containing protein</fullName>
    </recommendedName>
</protein>
<reference evidence="1" key="3">
    <citation type="submission" date="2022-06" db="UniProtKB">
        <authorList>
            <consortium name="EnsemblPlants"/>
        </authorList>
    </citation>
    <scope>IDENTIFICATION</scope>
</reference>
<dbReference type="EnsemblPlants" id="TuG1812G0500000368.01.T01">
    <property type="protein sequence ID" value="TuG1812G0500000368.01.T01"/>
    <property type="gene ID" value="TuG1812G0500000368.01"/>
</dbReference>
<proteinExistence type="predicted"/>
<sequence>RPNLHSLQRPTPSPASCNWSCQCATSATGECPPQGLPLAPLLRHSSAVLGPLPGRHGCAAPRLLQPGAAARRAGSVALLRPIPGCSPARPDSAAQDLLSTNSKQTGTGVLQSDGPTITEKVRALAAKPNRYGVRYSGYVINNFRFHTMSHESGHVTQNSGVVNIAENGVRYYGRLSDIFKLSYNDYKVVFFNCDWYDVYHKVGIQTDEFGFIL</sequence>
<keyword evidence="2" id="KW-1185">Reference proteome</keyword>
<accession>A0A8R7QAS1</accession>
<reference evidence="1" key="2">
    <citation type="submission" date="2018-03" db="EMBL/GenBank/DDBJ databases">
        <title>The Triticum urartu genome reveals the dynamic nature of wheat genome evolution.</title>
        <authorList>
            <person name="Ling H."/>
            <person name="Ma B."/>
            <person name="Shi X."/>
            <person name="Liu H."/>
            <person name="Dong L."/>
            <person name="Sun H."/>
            <person name="Cao Y."/>
            <person name="Gao Q."/>
            <person name="Zheng S."/>
            <person name="Li Y."/>
            <person name="Yu Y."/>
            <person name="Du H."/>
            <person name="Qi M."/>
            <person name="Li Y."/>
            <person name="Yu H."/>
            <person name="Cui Y."/>
            <person name="Wang N."/>
            <person name="Chen C."/>
            <person name="Wu H."/>
            <person name="Zhao Y."/>
            <person name="Zhang J."/>
            <person name="Li Y."/>
            <person name="Zhou W."/>
            <person name="Zhang B."/>
            <person name="Hu W."/>
            <person name="Eijk M."/>
            <person name="Tang J."/>
            <person name="Witsenboer H."/>
            <person name="Zhao S."/>
            <person name="Li Z."/>
            <person name="Zhang A."/>
            <person name="Wang D."/>
            <person name="Liang C."/>
        </authorList>
    </citation>
    <scope>NUCLEOTIDE SEQUENCE [LARGE SCALE GENOMIC DNA]</scope>
    <source>
        <strain evidence="1">cv. G1812</strain>
    </source>
</reference>
<dbReference type="Proteomes" id="UP000015106">
    <property type="component" value="Chromosome 5"/>
</dbReference>
<dbReference type="PANTHER" id="PTHR48258">
    <property type="entry name" value="DUF4218 DOMAIN-CONTAINING PROTEIN-RELATED"/>
    <property type="match status" value="1"/>
</dbReference>
<reference evidence="2" key="1">
    <citation type="journal article" date="2013" name="Nature">
        <title>Draft genome of the wheat A-genome progenitor Triticum urartu.</title>
        <authorList>
            <person name="Ling H.Q."/>
            <person name="Zhao S."/>
            <person name="Liu D."/>
            <person name="Wang J."/>
            <person name="Sun H."/>
            <person name="Zhang C."/>
            <person name="Fan H."/>
            <person name="Li D."/>
            <person name="Dong L."/>
            <person name="Tao Y."/>
            <person name="Gao C."/>
            <person name="Wu H."/>
            <person name="Li Y."/>
            <person name="Cui Y."/>
            <person name="Guo X."/>
            <person name="Zheng S."/>
            <person name="Wang B."/>
            <person name="Yu K."/>
            <person name="Liang Q."/>
            <person name="Yang W."/>
            <person name="Lou X."/>
            <person name="Chen J."/>
            <person name="Feng M."/>
            <person name="Jian J."/>
            <person name="Zhang X."/>
            <person name="Luo G."/>
            <person name="Jiang Y."/>
            <person name="Liu J."/>
            <person name="Wang Z."/>
            <person name="Sha Y."/>
            <person name="Zhang B."/>
            <person name="Wu H."/>
            <person name="Tang D."/>
            <person name="Shen Q."/>
            <person name="Xue P."/>
            <person name="Zou S."/>
            <person name="Wang X."/>
            <person name="Liu X."/>
            <person name="Wang F."/>
            <person name="Yang Y."/>
            <person name="An X."/>
            <person name="Dong Z."/>
            <person name="Zhang K."/>
            <person name="Zhang X."/>
            <person name="Luo M.C."/>
            <person name="Dvorak J."/>
            <person name="Tong Y."/>
            <person name="Wang J."/>
            <person name="Yang H."/>
            <person name="Li Z."/>
            <person name="Wang D."/>
            <person name="Zhang A."/>
            <person name="Wang J."/>
        </authorList>
    </citation>
    <scope>NUCLEOTIDE SEQUENCE</scope>
    <source>
        <strain evidence="2">cv. G1812</strain>
    </source>
</reference>
<name>A0A8R7QAS1_TRIUA</name>
<evidence type="ECO:0008006" key="3">
    <source>
        <dbReference type="Google" id="ProtNLM"/>
    </source>
</evidence>
<dbReference type="PANTHER" id="PTHR48258:SF15">
    <property type="entry name" value="OS02G0543900 PROTEIN"/>
    <property type="match status" value="1"/>
</dbReference>
<evidence type="ECO:0000313" key="1">
    <source>
        <dbReference type="EnsemblPlants" id="TuG1812G0500000368.01.T01"/>
    </source>
</evidence>
<evidence type="ECO:0000313" key="2">
    <source>
        <dbReference type="Proteomes" id="UP000015106"/>
    </source>
</evidence>
<dbReference type="AlphaFoldDB" id="A0A8R7QAS1"/>
<dbReference type="Gramene" id="TuG1812G0500000368.01.T01">
    <property type="protein sequence ID" value="TuG1812G0500000368.01.T01"/>
    <property type="gene ID" value="TuG1812G0500000368.01"/>
</dbReference>
<organism evidence="1 2">
    <name type="scientific">Triticum urartu</name>
    <name type="common">Red wild einkorn</name>
    <name type="synonym">Crithodium urartu</name>
    <dbReference type="NCBI Taxonomy" id="4572"/>
    <lineage>
        <taxon>Eukaryota</taxon>
        <taxon>Viridiplantae</taxon>
        <taxon>Streptophyta</taxon>
        <taxon>Embryophyta</taxon>
        <taxon>Tracheophyta</taxon>
        <taxon>Spermatophyta</taxon>
        <taxon>Magnoliopsida</taxon>
        <taxon>Liliopsida</taxon>
        <taxon>Poales</taxon>
        <taxon>Poaceae</taxon>
        <taxon>BOP clade</taxon>
        <taxon>Pooideae</taxon>
        <taxon>Triticodae</taxon>
        <taxon>Triticeae</taxon>
        <taxon>Triticinae</taxon>
        <taxon>Triticum</taxon>
    </lineage>
</organism>